<keyword evidence="2" id="KW-1185">Reference proteome</keyword>
<gene>
    <name evidence="1" type="ORF">NECHADRAFT_82981</name>
</gene>
<dbReference type="KEGG" id="nhe:NECHADRAFT_82981"/>
<dbReference type="InParanoid" id="C7ZAU0"/>
<dbReference type="AlphaFoldDB" id="C7ZAU0"/>
<proteinExistence type="predicted"/>
<dbReference type="HOGENOM" id="CLU_1283562_0_0_1"/>
<dbReference type="GeneID" id="9672880"/>
<reference evidence="1 2" key="1">
    <citation type="journal article" date="2009" name="PLoS Genet.">
        <title>The genome of Nectria haematococca: contribution of supernumerary chromosomes to gene expansion.</title>
        <authorList>
            <person name="Coleman J.J."/>
            <person name="Rounsley S.D."/>
            <person name="Rodriguez-Carres M."/>
            <person name="Kuo A."/>
            <person name="Wasmann C.C."/>
            <person name="Grimwood J."/>
            <person name="Schmutz J."/>
            <person name="Taga M."/>
            <person name="White G.J."/>
            <person name="Zhou S."/>
            <person name="Schwartz D.C."/>
            <person name="Freitag M."/>
            <person name="Ma L.J."/>
            <person name="Danchin E.G."/>
            <person name="Henrissat B."/>
            <person name="Coutinho P.M."/>
            <person name="Nelson D.R."/>
            <person name="Straney D."/>
            <person name="Napoli C.A."/>
            <person name="Barker B.M."/>
            <person name="Gribskov M."/>
            <person name="Rep M."/>
            <person name="Kroken S."/>
            <person name="Molnar I."/>
            <person name="Rensing C."/>
            <person name="Kennell J.C."/>
            <person name="Zamora J."/>
            <person name="Farman M.L."/>
            <person name="Selker E.U."/>
            <person name="Salamov A."/>
            <person name="Shapiro H."/>
            <person name="Pangilinan J."/>
            <person name="Lindquist E."/>
            <person name="Lamers C."/>
            <person name="Grigoriev I.V."/>
            <person name="Geiser D.M."/>
            <person name="Covert S.F."/>
            <person name="Temporini E."/>
            <person name="Vanetten H.D."/>
        </authorList>
    </citation>
    <scope>NUCLEOTIDE SEQUENCE [LARGE SCALE GENOMIC DNA]</scope>
    <source>
        <strain evidence="2">ATCC MYA-4622 / CBS 123669 / FGSC 9596 / NRRL 45880 / 77-13-4</strain>
    </source>
</reference>
<name>C7ZAU0_FUSV7</name>
<dbReference type="OrthoDB" id="5101453at2759"/>
<dbReference type="RefSeq" id="XP_003044345.1">
    <property type="nucleotide sequence ID" value="XM_003044299.1"/>
</dbReference>
<dbReference type="VEuPathDB" id="FungiDB:NECHADRAFT_82981"/>
<dbReference type="EMBL" id="GG698914">
    <property type="protein sequence ID" value="EEU38632.1"/>
    <property type="molecule type" value="Genomic_DNA"/>
</dbReference>
<organism evidence="1 2">
    <name type="scientific">Fusarium vanettenii (strain ATCC MYA-4622 / CBS 123669 / FGSC 9596 / NRRL 45880 / 77-13-4)</name>
    <name type="common">Fusarium solani subsp. pisi</name>
    <dbReference type="NCBI Taxonomy" id="660122"/>
    <lineage>
        <taxon>Eukaryota</taxon>
        <taxon>Fungi</taxon>
        <taxon>Dikarya</taxon>
        <taxon>Ascomycota</taxon>
        <taxon>Pezizomycotina</taxon>
        <taxon>Sordariomycetes</taxon>
        <taxon>Hypocreomycetidae</taxon>
        <taxon>Hypocreales</taxon>
        <taxon>Nectriaceae</taxon>
        <taxon>Fusarium</taxon>
        <taxon>Fusarium solani species complex</taxon>
        <taxon>Fusarium vanettenii</taxon>
    </lineage>
</organism>
<sequence length="215" mass="24494">MLSPVQTIVLSGGDWEGYELRVSGDPTLERINEMLGLRTANDANDSISTNTNTNDMDLDSAKGMNRAADSEEKAEVVLTMIDGKLHYWERSGHIRPVKATPEELKQWVRDECRDTRKKDEWIKWLMEAPLDPNQFGGASMTPHSDIESPEGLKSAVHQSLDDLNNMYCDMQCFKVERNMKLDEALQLDFNYRSAKKDVEWYTMVIGKSLEKDGES</sequence>
<protein>
    <submittedName>
        <fullName evidence="1">Uncharacterized protein</fullName>
    </submittedName>
</protein>
<evidence type="ECO:0000313" key="1">
    <source>
        <dbReference type="EMBL" id="EEU38632.1"/>
    </source>
</evidence>
<dbReference type="Proteomes" id="UP000005206">
    <property type="component" value="Chromosome 7"/>
</dbReference>
<evidence type="ECO:0000313" key="2">
    <source>
        <dbReference type="Proteomes" id="UP000005206"/>
    </source>
</evidence>
<accession>C7ZAU0</accession>